<dbReference type="InterPro" id="IPR046359">
    <property type="entry name" value="Aftin-like"/>
</dbReference>
<name>A0A803YRC8_MELGA</name>
<evidence type="ECO:0000259" key="1">
    <source>
        <dbReference type="Pfam" id="PF15045"/>
    </source>
</evidence>
<dbReference type="Bgee" id="ENSMGAG00000013464">
    <property type="expression patterns" value="Expressed in ovary and 3 other cell types or tissues"/>
</dbReference>
<reference evidence="2 3" key="1">
    <citation type="journal article" date="2010" name="PLoS Biol.">
        <title>Multi-platform next-generation sequencing of the domestic turkey (Meleagris gallopavo): genome assembly and analysis.</title>
        <authorList>
            <person name="Dalloul R.A."/>
            <person name="Long J.A."/>
            <person name="Zimin A.V."/>
            <person name="Aslam L."/>
            <person name="Beal K."/>
            <person name="Blomberg L.A."/>
            <person name="Bouffard P."/>
            <person name="Burt D.W."/>
            <person name="Crasta O."/>
            <person name="Crooijmans R.P."/>
            <person name="Cooper K."/>
            <person name="Coulombe R.A."/>
            <person name="De S."/>
            <person name="Delany M.E."/>
            <person name="Dodgson J.B."/>
            <person name="Dong J.J."/>
            <person name="Evans C."/>
            <person name="Frederickson K.M."/>
            <person name="Flicek P."/>
            <person name="Florea L."/>
            <person name="Folkerts O."/>
            <person name="Groenen M.A."/>
            <person name="Harkins T.T."/>
            <person name="Herrero J."/>
            <person name="Hoffmann S."/>
            <person name="Megens H.J."/>
            <person name="Jiang A."/>
            <person name="de Jong P."/>
            <person name="Kaiser P."/>
            <person name="Kim H."/>
            <person name="Kim K.W."/>
            <person name="Kim S."/>
            <person name="Langenberger D."/>
            <person name="Lee M.K."/>
            <person name="Lee T."/>
            <person name="Mane S."/>
            <person name="Marcais G."/>
            <person name="Marz M."/>
            <person name="McElroy A.P."/>
            <person name="Modise T."/>
            <person name="Nefedov M."/>
            <person name="Notredame C."/>
            <person name="Paton I.R."/>
            <person name="Payne W.S."/>
            <person name="Pertea G."/>
            <person name="Prickett D."/>
            <person name="Puiu D."/>
            <person name="Qioa D."/>
            <person name="Raineri E."/>
            <person name="Ruffier M."/>
            <person name="Salzberg S.L."/>
            <person name="Schatz M.C."/>
            <person name="Scheuring C."/>
            <person name="Schmidt C.J."/>
            <person name="Schroeder S."/>
            <person name="Searle S.M."/>
            <person name="Smith E.J."/>
            <person name="Smith J."/>
            <person name="Sonstegard T.S."/>
            <person name="Stadler P.F."/>
            <person name="Tafer H."/>
            <person name="Tu Z.J."/>
            <person name="Van Tassell C.P."/>
            <person name="Vilella A.J."/>
            <person name="Williams K.P."/>
            <person name="Yorke J.A."/>
            <person name="Zhang L."/>
            <person name="Zhang H.B."/>
            <person name="Zhang X."/>
            <person name="Zhang Y."/>
            <person name="Reed K.M."/>
        </authorList>
    </citation>
    <scope>NUCLEOTIDE SEQUENCE [LARGE SCALE GENOMIC DNA]</scope>
</reference>
<dbReference type="PANTHER" id="PTHR16156">
    <property type="entry name" value="AFTIPHILIN A-RELATED"/>
    <property type="match status" value="1"/>
</dbReference>
<dbReference type="GeneTree" id="ENSGT00940000154186"/>
<dbReference type="Ensembl" id="ENSMGAT00000030299.1">
    <property type="protein sequence ID" value="ENSMGAP00000034326.1"/>
    <property type="gene ID" value="ENSMGAG00000013464.3"/>
</dbReference>
<dbReference type="Proteomes" id="UP000001645">
    <property type="component" value="Chromosome 5"/>
</dbReference>
<reference evidence="2" key="2">
    <citation type="submission" date="2025-08" db="UniProtKB">
        <authorList>
            <consortium name="Ensembl"/>
        </authorList>
    </citation>
    <scope>IDENTIFICATION</scope>
</reference>
<organism evidence="2 3">
    <name type="scientific">Meleagris gallopavo</name>
    <name type="common">Wild turkey</name>
    <dbReference type="NCBI Taxonomy" id="9103"/>
    <lineage>
        <taxon>Eukaryota</taxon>
        <taxon>Metazoa</taxon>
        <taxon>Chordata</taxon>
        <taxon>Craniata</taxon>
        <taxon>Vertebrata</taxon>
        <taxon>Euteleostomi</taxon>
        <taxon>Archelosauria</taxon>
        <taxon>Archosauria</taxon>
        <taxon>Dinosauria</taxon>
        <taxon>Saurischia</taxon>
        <taxon>Theropoda</taxon>
        <taxon>Coelurosauria</taxon>
        <taxon>Aves</taxon>
        <taxon>Neognathae</taxon>
        <taxon>Galloanserae</taxon>
        <taxon>Galliformes</taxon>
        <taxon>Phasianidae</taxon>
        <taxon>Meleagridinae</taxon>
        <taxon>Meleagris</taxon>
    </lineage>
</organism>
<accession>A0A803YRC8</accession>
<dbReference type="AlphaFoldDB" id="A0A803YRC8"/>
<protein>
    <recommendedName>
        <fullName evidence="1">Aftiphilin clathrin-binding box domain-containing protein</fullName>
    </recommendedName>
</protein>
<sequence length="343" mass="36965">MPGKMLCLANSLHRSETEQHAHANAAGETEGRPAVIQGIFKGTDFTKRCLSGGGFPSMMQNLLQSGSRSSTDASCRVCVTELEVGGMSGGENGWNSNAGTNNGGITHLEVTQQSLPVLKSDRRSCEGSGESCCTSAPSGSWGEFEGFKEPLGKWHPRPDILLKSKNTSDGGTGVSRGHCSAAAAGHFCSEPSLRSEASSSLNEADLCYEGIFKSGFPEVLVSQSNESIRSLDQVLGVNNEDVGIPELTNNRLCIDSGNIWRTLRDLDNTSRLRHPWSKSHCQENLLSVLGIDANRTDFPECQNDITEESNAKDNEDFRFDGFSINNCKALIQTKVRTALNIST</sequence>
<dbReference type="Pfam" id="PF15045">
    <property type="entry name" value="Clathrin_bdg"/>
    <property type="match status" value="1"/>
</dbReference>
<gene>
    <name evidence="2" type="primary">CLBA1</name>
</gene>
<evidence type="ECO:0000313" key="2">
    <source>
        <dbReference type="Ensembl" id="ENSMGAP00000034326.1"/>
    </source>
</evidence>
<dbReference type="GO" id="GO:0032588">
    <property type="term" value="C:trans-Golgi network membrane"/>
    <property type="evidence" value="ECO:0007669"/>
    <property type="project" value="InterPro"/>
</dbReference>
<dbReference type="GO" id="GO:0030276">
    <property type="term" value="F:clathrin binding"/>
    <property type="evidence" value="ECO:0007669"/>
    <property type="project" value="InterPro"/>
</dbReference>
<keyword evidence="3" id="KW-1185">Reference proteome</keyword>
<dbReference type="InParanoid" id="A0A803YRC8"/>
<dbReference type="GO" id="GO:0030121">
    <property type="term" value="C:AP-1 adaptor complex"/>
    <property type="evidence" value="ECO:0007669"/>
    <property type="project" value="TreeGrafter"/>
</dbReference>
<reference evidence="2" key="3">
    <citation type="submission" date="2025-09" db="UniProtKB">
        <authorList>
            <consortium name="Ensembl"/>
        </authorList>
    </citation>
    <scope>IDENTIFICATION</scope>
</reference>
<evidence type="ECO:0000313" key="3">
    <source>
        <dbReference type="Proteomes" id="UP000001645"/>
    </source>
</evidence>
<dbReference type="InterPro" id="IPR029205">
    <property type="entry name" value="Clathrin-bd"/>
</dbReference>
<dbReference type="PANTHER" id="PTHR16156:SF7">
    <property type="entry name" value="CLATHRIN BINDING BOX OF AFTIPHILIN CONTAINING 1"/>
    <property type="match status" value="1"/>
</dbReference>
<proteinExistence type="predicted"/>
<feature type="domain" description="Aftiphilin clathrin-binding box" evidence="1">
    <location>
        <begin position="256"/>
        <end position="334"/>
    </location>
</feature>